<proteinExistence type="predicted"/>
<dbReference type="Proteomes" id="UP001057402">
    <property type="component" value="Chromosome 9"/>
</dbReference>
<accession>A0ACB9MSJ4</accession>
<reference evidence="2" key="1">
    <citation type="journal article" date="2023" name="Front. Plant Sci.">
        <title>Chromosomal-level genome assembly of Melastoma candidum provides insights into trichome evolution.</title>
        <authorList>
            <person name="Zhong Y."/>
            <person name="Wu W."/>
            <person name="Sun C."/>
            <person name="Zou P."/>
            <person name="Liu Y."/>
            <person name="Dai S."/>
            <person name="Zhou R."/>
        </authorList>
    </citation>
    <scope>NUCLEOTIDE SEQUENCE [LARGE SCALE GENOMIC DNA]</scope>
</reference>
<sequence length="140" mass="15502">MKAICFSKQCPTTIVPVFSDQPFWGERVHASGVGPAPIPVDEFNRTKLVEAINFMLDSKVRDRAVEEDWVMGAVKAFFKHLPRPKPEPQPVAVPPGLFSFTSAAREFSKVMIVLVNTKCPSPFIYIVKALLFLGLGNGKI</sequence>
<evidence type="ECO:0000313" key="1">
    <source>
        <dbReference type="EMBL" id="KAI4326394.1"/>
    </source>
</evidence>
<keyword evidence="2" id="KW-1185">Reference proteome</keyword>
<protein>
    <submittedName>
        <fullName evidence="1">Uncharacterized protein</fullName>
    </submittedName>
</protein>
<name>A0ACB9MSJ4_9MYRT</name>
<dbReference type="EMBL" id="CM042888">
    <property type="protein sequence ID" value="KAI4326394.1"/>
    <property type="molecule type" value="Genomic_DNA"/>
</dbReference>
<evidence type="ECO:0000313" key="2">
    <source>
        <dbReference type="Proteomes" id="UP001057402"/>
    </source>
</evidence>
<gene>
    <name evidence="1" type="ORF">MLD38_031715</name>
</gene>
<organism evidence="1 2">
    <name type="scientific">Melastoma candidum</name>
    <dbReference type="NCBI Taxonomy" id="119954"/>
    <lineage>
        <taxon>Eukaryota</taxon>
        <taxon>Viridiplantae</taxon>
        <taxon>Streptophyta</taxon>
        <taxon>Embryophyta</taxon>
        <taxon>Tracheophyta</taxon>
        <taxon>Spermatophyta</taxon>
        <taxon>Magnoliopsida</taxon>
        <taxon>eudicotyledons</taxon>
        <taxon>Gunneridae</taxon>
        <taxon>Pentapetalae</taxon>
        <taxon>rosids</taxon>
        <taxon>malvids</taxon>
        <taxon>Myrtales</taxon>
        <taxon>Melastomataceae</taxon>
        <taxon>Melastomatoideae</taxon>
        <taxon>Melastomateae</taxon>
        <taxon>Melastoma</taxon>
    </lineage>
</organism>
<comment type="caution">
    <text evidence="1">The sequence shown here is derived from an EMBL/GenBank/DDBJ whole genome shotgun (WGS) entry which is preliminary data.</text>
</comment>